<dbReference type="AlphaFoldDB" id="A0A164MKJ7"/>
<evidence type="ECO:0000313" key="3">
    <source>
        <dbReference type="Proteomes" id="UP000076722"/>
    </source>
</evidence>
<evidence type="ECO:0000313" key="2">
    <source>
        <dbReference type="EMBL" id="KZS86802.1"/>
    </source>
</evidence>
<feature type="region of interest" description="Disordered" evidence="1">
    <location>
        <begin position="47"/>
        <end position="87"/>
    </location>
</feature>
<gene>
    <name evidence="2" type="ORF">SISNIDRAFT_491613</name>
</gene>
<sequence length="299" mass="32194">MLAIFLSEDLTGNLRRSLLTSYVANSPLYLDEQDILLIKPAAEDRLDPGTLSDDSLSSLDPFDDRRKRRKEKEAKLKAPPPAEQPISIKTESDSSLLQQILTRMEQNSLQQTLAITNAITAALASTRLPSIPIQSTTVSTTTPASQAFVGSQDYIRNGKALKEAPPGHRLLTPNGGYIPRGTQGQSIKERLDAWLAANPGIRGPVQDSQPSPALLYEAYFPDEEPDSDPSDLGSAFSAEAKFDYHLKELNAAVTEIQTRGKGKKKAADPPPVPLASSSTVPPPTTIIPAAAAPAVRPPR</sequence>
<evidence type="ECO:0000256" key="1">
    <source>
        <dbReference type="SAM" id="MobiDB-lite"/>
    </source>
</evidence>
<feature type="compositionally biased region" description="Low complexity" evidence="1">
    <location>
        <begin position="48"/>
        <end position="60"/>
    </location>
</feature>
<accession>A0A164MKJ7</accession>
<protein>
    <submittedName>
        <fullName evidence="2">Uncharacterized protein</fullName>
    </submittedName>
</protein>
<feature type="region of interest" description="Disordered" evidence="1">
    <location>
        <begin position="255"/>
        <end position="299"/>
    </location>
</feature>
<name>A0A164MKJ7_9AGAM</name>
<proteinExistence type="predicted"/>
<keyword evidence="3" id="KW-1185">Reference proteome</keyword>
<organism evidence="2 3">
    <name type="scientific">Sistotremastrum niveocremeum HHB9708</name>
    <dbReference type="NCBI Taxonomy" id="1314777"/>
    <lineage>
        <taxon>Eukaryota</taxon>
        <taxon>Fungi</taxon>
        <taxon>Dikarya</taxon>
        <taxon>Basidiomycota</taxon>
        <taxon>Agaricomycotina</taxon>
        <taxon>Agaricomycetes</taxon>
        <taxon>Sistotremastrales</taxon>
        <taxon>Sistotremastraceae</taxon>
        <taxon>Sertulicium</taxon>
        <taxon>Sertulicium niveocremeum</taxon>
    </lineage>
</organism>
<dbReference type="Proteomes" id="UP000076722">
    <property type="component" value="Unassembled WGS sequence"/>
</dbReference>
<feature type="compositionally biased region" description="Low complexity" evidence="1">
    <location>
        <begin position="286"/>
        <end position="299"/>
    </location>
</feature>
<reference evidence="2 3" key="1">
    <citation type="journal article" date="2016" name="Mol. Biol. Evol.">
        <title>Comparative Genomics of Early-Diverging Mushroom-Forming Fungi Provides Insights into the Origins of Lignocellulose Decay Capabilities.</title>
        <authorList>
            <person name="Nagy L.G."/>
            <person name="Riley R."/>
            <person name="Tritt A."/>
            <person name="Adam C."/>
            <person name="Daum C."/>
            <person name="Floudas D."/>
            <person name="Sun H."/>
            <person name="Yadav J.S."/>
            <person name="Pangilinan J."/>
            <person name="Larsson K.H."/>
            <person name="Matsuura K."/>
            <person name="Barry K."/>
            <person name="Labutti K."/>
            <person name="Kuo R."/>
            <person name="Ohm R.A."/>
            <person name="Bhattacharya S.S."/>
            <person name="Shirouzu T."/>
            <person name="Yoshinaga Y."/>
            <person name="Martin F.M."/>
            <person name="Grigoriev I.V."/>
            <person name="Hibbett D.S."/>
        </authorList>
    </citation>
    <scope>NUCLEOTIDE SEQUENCE [LARGE SCALE GENOMIC DNA]</scope>
    <source>
        <strain evidence="2 3">HHB9708</strain>
    </source>
</reference>
<feature type="non-terminal residue" evidence="2">
    <location>
        <position position="299"/>
    </location>
</feature>
<dbReference type="EMBL" id="KV419467">
    <property type="protein sequence ID" value="KZS86802.1"/>
    <property type="molecule type" value="Genomic_DNA"/>
</dbReference>